<protein>
    <submittedName>
        <fullName evidence="1">Uncharacterized protein</fullName>
    </submittedName>
</protein>
<accession>E6QRE6</accession>
<organism evidence="1">
    <name type="scientific">mine drainage metagenome</name>
    <dbReference type="NCBI Taxonomy" id="410659"/>
    <lineage>
        <taxon>unclassified sequences</taxon>
        <taxon>metagenomes</taxon>
        <taxon>ecological metagenomes</taxon>
    </lineage>
</organism>
<evidence type="ECO:0000313" key="1">
    <source>
        <dbReference type="EMBL" id="CBI09818.1"/>
    </source>
</evidence>
<dbReference type="AlphaFoldDB" id="E6QRE6"/>
<proteinExistence type="predicted"/>
<dbReference type="EMBL" id="CABR01000053">
    <property type="protein sequence ID" value="CBI09818.1"/>
    <property type="molecule type" value="Genomic_DNA"/>
</dbReference>
<sequence>MSCLLSLFEREIIRWRFKMKRFLQNDSIVPELEKECNRILWYFVDGCL</sequence>
<name>E6QRE6_9ZZZZ</name>
<gene>
    <name evidence="1" type="ORF">CARN7_0563</name>
</gene>
<reference evidence="1" key="1">
    <citation type="submission" date="2009-10" db="EMBL/GenBank/DDBJ databases">
        <title>Diversity of trophic interactions inside an arsenic-rich microbial ecosystem.</title>
        <authorList>
            <person name="Bertin P.N."/>
            <person name="Heinrich-Salmeron A."/>
            <person name="Pelletier E."/>
            <person name="Goulhen-Chollet F."/>
            <person name="Arsene-Ploetze F."/>
            <person name="Gallien S."/>
            <person name="Calteau A."/>
            <person name="Vallenet D."/>
            <person name="Casiot C."/>
            <person name="Chane-Woon-Ming B."/>
            <person name="Giloteaux L."/>
            <person name="Barakat M."/>
            <person name="Bonnefoy V."/>
            <person name="Bruneel O."/>
            <person name="Chandler M."/>
            <person name="Cleiss J."/>
            <person name="Duran R."/>
            <person name="Elbaz-Poulichet F."/>
            <person name="Fonknechten N."/>
            <person name="Lauga B."/>
            <person name="Mornico D."/>
            <person name="Ortet P."/>
            <person name="Schaeffer C."/>
            <person name="Siguier P."/>
            <person name="Alexander Thil Smith A."/>
            <person name="Van Dorsselaer A."/>
            <person name="Weissenbach J."/>
            <person name="Medigue C."/>
            <person name="Le Paslier D."/>
        </authorList>
    </citation>
    <scope>NUCLEOTIDE SEQUENCE</scope>
</reference>
<comment type="caution">
    <text evidence="1">The sequence shown here is derived from an EMBL/GenBank/DDBJ whole genome shotgun (WGS) entry which is preliminary data.</text>
</comment>